<name>A0A0E9UTE6_ANGAN</name>
<accession>A0A0E9UTE6</accession>
<reference evidence="1" key="2">
    <citation type="journal article" date="2015" name="Fish Shellfish Immunol.">
        <title>Early steps in the European eel (Anguilla anguilla)-Vibrio vulnificus interaction in the gills: Role of the RtxA13 toxin.</title>
        <authorList>
            <person name="Callol A."/>
            <person name="Pajuelo D."/>
            <person name="Ebbesson L."/>
            <person name="Teles M."/>
            <person name="MacKenzie S."/>
            <person name="Amaro C."/>
        </authorList>
    </citation>
    <scope>NUCLEOTIDE SEQUENCE</scope>
</reference>
<reference evidence="1" key="1">
    <citation type="submission" date="2014-11" db="EMBL/GenBank/DDBJ databases">
        <authorList>
            <person name="Amaro Gonzalez C."/>
        </authorList>
    </citation>
    <scope>NUCLEOTIDE SEQUENCE</scope>
</reference>
<organism evidence="1">
    <name type="scientific">Anguilla anguilla</name>
    <name type="common">European freshwater eel</name>
    <name type="synonym">Muraena anguilla</name>
    <dbReference type="NCBI Taxonomy" id="7936"/>
    <lineage>
        <taxon>Eukaryota</taxon>
        <taxon>Metazoa</taxon>
        <taxon>Chordata</taxon>
        <taxon>Craniata</taxon>
        <taxon>Vertebrata</taxon>
        <taxon>Euteleostomi</taxon>
        <taxon>Actinopterygii</taxon>
        <taxon>Neopterygii</taxon>
        <taxon>Teleostei</taxon>
        <taxon>Anguilliformes</taxon>
        <taxon>Anguillidae</taxon>
        <taxon>Anguilla</taxon>
    </lineage>
</organism>
<evidence type="ECO:0000313" key="1">
    <source>
        <dbReference type="EMBL" id="JAH69144.1"/>
    </source>
</evidence>
<dbReference type="AlphaFoldDB" id="A0A0E9UTE6"/>
<proteinExistence type="predicted"/>
<dbReference type="EMBL" id="GBXM01039433">
    <property type="protein sequence ID" value="JAH69144.1"/>
    <property type="molecule type" value="Transcribed_RNA"/>
</dbReference>
<protein>
    <submittedName>
        <fullName evidence="1">Uncharacterized protein</fullName>
    </submittedName>
</protein>
<sequence>MQRGHSAKRGRCDTKNEHTAHAICLSSAEWVEVCKNRLRYIRDAAAVQTFTISLLD</sequence>